<name>A0A480A731_9CYAN</name>
<accession>A0A480A731</accession>
<reference evidence="2" key="1">
    <citation type="submission" date="2019-02" db="EMBL/GenBank/DDBJ databases">
        <title>Draft genome sequence of Sphaerospermopsis reniformis NIES-1949.</title>
        <authorList>
            <person name="Yamaguchi H."/>
            <person name="Suzuki S."/>
            <person name="Kawachi M."/>
        </authorList>
    </citation>
    <scope>NUCLEOTIDE SEQUENCE [LARGE SCALE GENOMIC DNA]</scope>
    <source>
        <strain evidence="2">NIES-1949</strain>
    </source>
</reference>
<gene>
    <name evidence="1" type="ORF">SR1949_41220</name>
</gene>
<evidence type="ECO:0000313" key="2">
    <source>
        <dbReference type="Proteomes" id="UP000300142"/>
    </source>
</evidence>
<evidence type="ECO:0000313" key="1">
    <source>
        <dbReference type="EMBL" id="GCL39001.1"/>
    </source>
</evidence>
<organism evidence="1 2">
    <name type="scientific">Sphaerospermopsis reniformis</name>
    <dbReference type="NCBI Taxonomy" id="531300"/>
    <lineage>
        <taxon>Bacteria</taxon>
        <taxon>Bacillati</taxon>
        <taxon>Cyanobacteriota</taxon>
        <taxon>Cyanophyceae</taxon>
        <taxon>Nostocales</taxon>
        <taxon>Aphanizomenonaceae</taxon>
        <taxon>Sphaerospermopsis</taxon>
    </lineage>
</organism>
<dbReference type="AlphaFoldDB" id="A0A480A731"/>
<dbReference type="EMBL" id="BJCE01000195">
    <property type="protein sequence ID" value="GCL39001.1"/>
    <property type="molecule type" value="Genomic_DNA"/>
</dbReference>
<protein>
    <submittedName>
        <fullName evidence="1">Uncharacterized protein</fullName>
    </submittedName>
</protein>
<proteinExistence type="predicted"/>
<dbReference type="Proteomes" id="UP000300142">
    <property type="component" value="Unassembled WGS sequence"/>
</dbReference>
<sequence length="73" mass="8065">MRFLASKTVMVDRNKEAIANTNQLIGLFHKLKLSIAQKLTGTNNQVTINNVCAVNFKLSCLPAQKVKPPNVKV</sequence>
<comment type="caution">
    <text evidence="1">The sequence shown here is derived from an EMBL/GenBank/DDBJ whole genome shotgun (WGS) entry which is preliminary data.</text>
</comment>
<keyword evidence="2" id="KW-1185">Reference proteome</keyword>